<dbReference type="RefSeq" id="WP_068895864.1">
    <property type="nucleotide sequence ID" value="NZ_BDCX01000003.1"/>
</dbReference>
<reference evidence="6" key="2">
    <citation type="submission" date="2016-04" db="EMBL/GenBank/DDBJ databases">
        <title>Planomonospora sphaerica JCM9374 whole genome shotgun sequence.</title>
        <authorList>
            <person name="Suzuki T."/>
            <person name="Dohra H."/>
            <person name="Kodani S."/>
        </authorList>
    </citation>
    <scope>NUCLEOTIDE SEQUENCE [LARGE SCALE GENOMIC DNA]</scope>
    <source>
        <strain evidence="6">JCM 9374</strain>
    </source>
</reference>
<dbReference type="InterPro" id="IPR049517">
    <property type="entry name" value="ACX-like_C"/>
</dbReference>
<dbReference type="PANTHER" id="PTHR11365:SF23">
    <property type="entry name" value="HYPOTHETICAL 5-OXOPROLINASE (EUROFUNG)-RELATED"/>
    <property type="match status" value="1"/>
</dbReference>
<gene>
    <name evidence="5" type="ORF">PS9374_01669</name>
</gene>
<dbReference type="InterPro" id="IPR002821">
    <property type="entry name" value="Hydantoinase_A"/>
</dbReference>
<evidence type="ECO:0000256" key="1">
    <source>
        <dbReference type="SAM" id="MobiDB-lite"/>
    </source>
</evidence>
<reference evidence="5 6" key="1">
    <citation type="journal article" date="2016" name="Genome Announc.">
        <title>Draft Genome Sequence of Planomonospora sphaerica JCM9374, a Rare Actinomycete.</title>
        <authorList>
            <person name="Dohra H."/>
            <person name="Suzuki T."/>
            <person name="Inoue Y."/>
            <person name="Kodani S."/>
        </authorList>
    </citation>
    <scope>NUCLEOTIDE SEQUENCE [LARGE SCALE GENOMIC DNA]</scope>
    <source>
        <strain evidence="5 6">JCM 9374</strain>
    </source>
</reference>
<dbReference type="PANTHER" id="PTHR11365">
    <property type="entry name" value="5-OXOPROLINASE RELATED"/>
    <property type="match status" value="1"/>
</dbReference>
<organism evidence="5 6">
    <name type="scientific">Planomonospora sphaerica</name>
    <dbReference type="NCBI Taxonomy" id="161355"/>
    <lineage>
        <taxon>Bacteria</taxon>
        <taxon>Bacillati</taxon>
        <taxon>Actinomycetota</taxon>
        <taxon>Actinomycetes</taxon>
        <taxon>Streptosporangiales</taxon>
        <taxon>Streptosporangiaceae</taxon>
        <taxon>Planomonospora</taxon>
    </lineage>
</organism>
<feature type="domain" description="Acetophenone carboxylase-like C-terminal" evidence="4">
    <location>
        <begin position="500"/>
        <end position="674"/>
    </location>
</feature>
<dbReference type="SUPFAM" id="SSF53067">
    <property type="entry name" value="Actin-like ATPase domain"/>
    <property type="match status" value="1"/>
</dbReference>
<dbReference type="Proteomes" id="UP000077701">
    <property type="component" value="Unassembled WGS sequence"/>
</dbReference>
<evidence type="ECO:0000259" key="4">
    <source>
        <dbReference type="Pfam" id="PF19278"/>
    </source>
</evidence>
<dbReference type="GO" id="GO:0006749">
    <property type="term" value="P:glutathione metabolic process"/>
    <property type="evidence" value="ECO:0007669"/>
    <property type="project" value="TreeGrafter"/>
</dbReference>
<name>A0A161LIJ4_9ACTN</name>
<comment type="caution">
    <text evidence="5">The sequence shown here is derived from an EMBL/GenBank/DDBJ whole genome shotgun (WGS) entry which is preliminary data.</text>
</comment>
<dbReference type="EMBL" id="BDCX01000003">
    <property type="protein sequence ID" value="GAT66025.1"/>
    <property type="molecule type" value="Genomic_DNA"/>
</dbReference>
<feature type="domain" description="Hydantoinase A/oxoprolinase" evidence="2">
    <location>
        <begin position="204"/>
        <end position="484"/>
    </location>
</feature>
<accession>A0A161LIJ4</accession>
<feature type="compositionally biased region" description="Basic and acidic residues" evidence="1">
    <location>
        <begin position="619"/>
        <end position="639"/>
    </location>
</feature>
<protein>
    <submittedName>
        <fullName evidence="5">5-oxoprolinase</fullName>
    </submittedName>
</protein>
<dbReference type="Pfam" id="PF01968">
    <property type="entry name" value="Hydantoinase_A"/>
    <property type="match status" value="1"/>
</dbReference>
<keyword evidence="6" id="KW-1185">Reference proteome</keyword>
<evidence type="ECO:0000259" key="3">
    <source>
        <dbReference type="Pfam" id="PF05378"/>
    </source>
</evidence>
<dbReference type="InterPro" id="IPR008040">
    <property type="entry name" value="Hydant_A_N"/>
</dbReference>
<dbReference type="STRING" id="161355.PS9374_01669"/>
<evidence type="ECO:0000259" key="2">
    <source>
        <dbReference type="Pfam" id="PF01968"/>
    </source>
</evidence>
<dbReference type="InterPro" id="IPR043129">
    <property type="entry name" value="ATPase_NBD"/>
</dbReference>
<dbReference type="GO" id="GO:0005829">
    <property type="term" value="C:cytosol"/>
    <property type="evidence" value="ECO:0007669"/>
    <property type="project" value="TreeGrafter"/>
</dbReference>
<dbReference type="Pfam" id="PF05378">
    <property type="entry name" value="Hydant_A_N"/>
    <property type="match status" value="1"/>
</dbReference>
<feature type="domain" description="Hydantoinase/oxoprolinase N-terminal" evidence="3">
    <location>
        <begin position="5"/>
        <end position="183"/>
    </location>
</feature>
<sequence length="690" mass="73197">MRSVRIGVDTGGTFTDVVMVDEQTGEITTTKTPSTPADPAEGFMAGIRKVLGRAEGAAVSAVVHGTTVATNQLLEDRIADLGFVTTEGFESVLEIARQSVPDGYGNSYFWVKPPRIVPAHRVRTVGGRLDHTGAEVRPFDTEGAVAAARWFRERGITAIGVCFLHSYADPVHELRMREVLEREHPEAVVSISSDVLREYREYERSVTTLVDAAVKPTMRRYLARLSERLGMPFSVMKSNGGVLSAAEVVHQPITTVLSGPAAGALGAALVASSAGHPSVITLDGGGTSTDVAVVLDGEPSLTTEGGVGRYPCRIPMIDIVTVGAGGGSVARTSPEGALKVGPASAGADPGPVCYGRGGTEVTVTDAHVFLGRVPAHLLGGEVPLDAGAARRAVETLAAKLGLTPERTATGVLEISAFNQANAIRRLTVERGLDVRDFPMVAFGGSGPLLVCRLIDILGLPSVIVPPDPGNVSAFGLLTVDVKNDYVRTFVTRDLPLEAAAEIFGELEGRAAEALAREGFTEPVFARSADLRYYGQAYEVRVPGPAGPPDEAWRAEVLDRFHEAHRALYGYGYRDDPRHGVEWVNLRVSGIGPIARPVIAERPPRGPHDPPLAPAGTRPVHFDDDRAPGEDGGRDTPIFRRADLRPGDVVRGPAVVEEYGSTLPVHPGFTAAADRRGNLVVRREPSERAGA</sequence>
<feature type="region of interest" description="Disordered" evidence="1">
    <location>
        <begin position="597"/>
        <end position="639"/>
    </location>
</feature>
<dbReference type="Pfam" id="PF19278">
    <property type="entry name" value="Hydant_A_C"/>
    <property type="match status" value="1"/>
</dbReference>
<evidence type="ECO:0000313" key="6">
    <source>
        <dbReference type="Proteomes" id="UP000077701"/>
    </source>
</evidence>
<dbReference type="GO" id="GO:0017168">
    <property type="term" value="F:5-oxoprolinase (ATP-hydrolyzing) activity"/>
    <property type="evidence" value="ECO:0007669"/>
    <property type="project" value="TreeGrafter"/>
</dbReference>
<evidence type="ECO:0000313" key="5">
    <source>
        <dbReference type="EMBL" id="GAT66025.1"/>
    </source>
</evidence>
<dbReference type="AlphaFoldDB" id="A0A161LIJ4"/>
<dbReference type="InterPro" id="IPR045079">
    <property type="entry name" value="Oxoprolinase-like"/>
</dbReference>
<dbReference type="OrthoDB" id="9768323at2"/>
<proteinExistence type="predicted"/>